<keyword evidence="6" id="KW-0479">Metal-binding</keyword>
<comment type="similarity">
    <text evidence="3">In the N-terminal section; belongs to the NADH:flavin oxidoreductase/NADH oxidase family.</text>
</comment>
<sequence>MVRLVRFRREAPKVHSTKHPDVTMSKYQHLLQPLDLGFTQLKNRVLMGSMHTGLEEGKSLTRLAAFFAERAKGNVGLIVTGGIAPNRAGRVSPLAAKLTTQGEVNAHKEVTQAVHHNDGKIAMQILHSGRYGYHPFNVAPSPIKAPIGWFTPRELSSSAVESTIRDYASCAARAREAGYDGVEIMGSEGYLINQFIVEHTNKRKDQWGGSYENRIRFPIEIVKAVRAAVGKDFIIIFRLSMLDLVEKGSTWDEIVMLAKQIEAAGATIINTGIGWHEARIPTIATSVPRGGFSWVTQKMKGEVSIPLITTNRINMPDVAEQIIAEGRADMVSMARPFLADPEFVRKTEEGRVDEINTCIGCNQACLDHTFKAIIASCLVNPRSGYETLLNYTPTNDAQRVAVVGAGPAGLSFSTAAAIRGYEVTLFDQAEAIGGQFNMAKTIPGKEEFYETLRYFEKQLKLKGVKVKLGQHVEAADLTTGAFDKVVIATGVLPRALKIPGADHPKVLSYLDVLKNKAPVGNKVAIIGAGGIGFDVAEFLAHVGESTSSSVDVFAREWGIDTTNSVRGGVAGVKPSIPPPARDIYLMQRKSTKHGKDLGKTTGWIHRLSLKHRDVKMIGGVSYDKVDDEGLHYTDKKGEKHVLQVDNVIVCAGQVPLRELEKPLQEKGVTVFRIGGADEAGELDAKRAIDQGARLAANIETAKPGDPLEADATLSAKVFEFLGKFQQ</sequence>
<reference evidence="12" key="1">
    <citation type="submission" date="2020-04" db="EMBL/GenBank/DDBJ databases">
        <title>Hybrid Assembly of Korean Phytophthora infestans isolates.</title>
        <authorList>
            <person name="Prokchorchik M."/>
            <person name="Lee Y."/>
            <person name="Seo J."/>
            <person name="Cho J.-H."/>
            <person name="Park Y.-E."/>
            <person name="Jang D.-C."/>
            <person name="Im J.-S."/>
            <person name="Choi J.-G."/>
            <person name="Park H.-J."/>
            <person name="Lee G.-B."/>
            <person name="Lee Y.-G."/>
            <person name="Hong S.-Y."/>
            <person name="Cho K."/>
            <person name="Sohn K.H."/>
        </authorList>
    </citation>
    <scope>NUCLEOTIDE SEQUENCE</scope>
    <source>
        <strain evidence="12">KR_1_A1</strain>
    </source>
</reference>
<dbReference type="GO" id="GO:0051536">
    <property type="term" value="F:iron-sulfur cluster binding"/>
    <property type="evidence" value="ECO:0007669"/>
    <property type="project" value="UniProtKB-KW"/>
</dbReference>
<evidence type="ECO:0000256" key="7">
    <source>
        <dbReference type="ARBA" id="ARBA00023002"/>
    </source>
</evidence>
<dbReference type="Proteomes" id="UP000602510">
    <property type="component" value="Unassembled WGS sequence"/>
</dbReference>
<dbReference type="InterPro" id="IPR001155">
    <property type="entry name" value="OxRdtase_FMN_N"/>
</dbReference>
<dbReference type="AlphaFoldDB" id="A0A833T284"/>
<evidence type="ECO:0000256" key="5">
    <source>
        <dbReference type="ARBA" id="ARBA00022643"/>
    </source>
</evidence>
<dbReference type="GO" id="GO:0046872">
    <property type="term" value="F:metal ion binding"/>
    <property type="evidence" value="ECO:0007669"/>
    <property type="project" value="UniProtKB-KW"/>
</dbReference>
<keyword evidence="4" id="KW-0285">Flavoprotein</keyword>
<dbReference type="Pfam" id="PF00724">
    <property type="entry name" value="Oxidored_FMN"/>
    <property type="match status" value="1"/>
</dbReference>
<organism evidence="12 13">
    <name type="scientific">Phytophthora infestans</name>
    <name type="common">Potato late blight agent</name>
    <name type="synonym">Botrytis infestans</name>
    <dbReference type="NCBI Taxonomy" id="4787"/>
    <lineage>
        <taxon>Eukaryota</taxon>
        <taxon>Sar</taxon>
        <taxon>Stramenopiles</taxon>
        <taxon>Oomycota</taxon>
        <taxon>Peronosporomycetes</taxon>
        <taxon>Peronosporales</taxon>
        <taxon>Peronosporaceae</taxon>
        <taxon>Phytophthora</taxon>
    </lineage>
</organism>
<evidence type="ECO:0000256" key="4">
    <source>
        <dbReference type="ARBA" id="ARBA00022630"/>
    </source>
</evidence>
<dbReference type="InterPro" id="IPR013785">
    <property type="entry name" value="Aldolase_TIM"/>
</dbReference>
<protein>
    <submittedName>
        <fullName evidence="12">Pyridine nucleotide-disulfide oxidoreductase</fullName>
    </submittedName>
</protein>
<keyword evidence="13" id="KW-1185">Reference proteome</keyword>
<dbReference type="InterPro" id="IPR023753">
    <property type="entry name" value="FAD/NAD-binding_dom"/>
</dbReference>
<evidence type="ECO:0000256" key="8">
    <source>
        <dbReference type="ARBA" id="ARBA00023004"/>
    </source>
</evidence>
<dbReference type="CDD" id="cd02930">
    <property type="entry name" value="DCR_FMN"/>
    <property type="match status" value="1"/>
</dbReference>
<evidence type="ECO:0000256" key="3">
    <source>
        <dbReference type="ARBA" id="ARBA00011048"/>
    </source>
</evidence>
<evidence type="ECO:0000259" key="11">
    <source>
        <dbReference type="Pfam" id="PF07992"/>
    </source>
</evidence>
<dbReference type="Gene3D" id="3.20.20.70">
    <property type="entry name" value="Aldolase class I"/>
    <property type="match status" value="1"/>
</dbReference>
<dbReference type="PRINTS" id="PR00368">
    <property type="entry name" value="FADPNR"/>
</dbReference>
<keyword evidence="5" id="KW-0288">FMN</keyword>
<dbReference type="Gene3D" id="3.50.50.60">
    <property type="entry name" value="FAD/NAD(P)-binding domain"/>
    <property type="match status" value="1"/>
</dbReference>
<evidence type="ECO:0000313" key="13">
    <source>
        <dbReference type="Proteomes" id="UP000602510"/>
    </source>
</evidence>
<evidence type="ECO:0000256" key="2">
    <source>
        <dbReference type="ARBA" id="ARBA00001966"/>
    </source>
</evidence>
<comment type="cofactor">
    <cofactor evidence="1">
        <name>FMN</name>
        <dbReference type="ChEBI" id="CHEBI:58210"/>
    </cofactor>
</comment>
<dbReference type="Pfam" id="PF07992">
    <property type="entry name" value="Pyr_redox_2"/>
    <property type="match status" value="1"/>
</dbReference>
<evidence type="ECO:0000313" key="12">
    <source>
        <dbReference type="EMBL" id="KAF4044848.1"/>
    </source>
</evidence>
<gene>
    <name evidence="12" type="ORF">GN244_ATG02761</name>
</gene>
<comment type="caution">
    <text evidence="12">The sequence shown here is derived from an EMBL/GenBank/DDBJ whole genome shotgun (WGS) entry which is preliminary data.</text>
</comment>
<keyword evidence="7" id="KW-0560">Oxidoreductase</keyword>
<accession>A0A833T284</accession>
<dbReference type="Gene3D" id="3.40.50.720">
    <property type="entry name" value="NAD(P)-binding Rossmann-like Domain"/>
    <property type="match status" value="1"/>
</dbReference>
<dbReference type="GO" id="GO:0016491">
    <property type="term" value="F:oxidoreductase activity"/>
    <property type="evidence" value="ECO:0007669"/>
    <property type="project" value="UniProtKB-KW"/>
</dbReference>
<dbReference type="FunFam" id="3.20.20.70:FF:000082">
    <property type="entry name" value="NADPH-dependent 2,4-dienoyl-CoA reductase"/>
    <property type="match status" value="1"/>
</dbReference>
<feature type="domain" description="FAD/NAD(P)-binding" evidence="11">
    <location>
        <begin position="399"/>
        <end position="675"/>
    </location>
</feature>
<comment type="cofactor">
    <cofactor evidence="2">
        <name>[4Fe-4S] cluster</name>
        <dbReference type="ChEBI" id="CHEBI:49883"/>
    </cofactor>
</comment>
<dbReference type="InterPro" id="IPR036188">
    <property type="entry name" value="FAD/NAD-bd_sf"/>
</dbReference>
<dbReference type="PANTHER" id="PTHR42917:SF2">
    <property type="entry name" value="2,4-DIENOYL-COA REDUCTASE [(2E)-ENOYL-COA-PRODUCING]"/>
    <property type="match status" value="1"/>
</dbReference>
<evidence type="ECO:0000256" key="1">
    <source>
        <dbReference type="ARBA" id="ARBA00001917"/>
    </source>
</evidence>
<dbReference type="SUPFAM" id="SSF51905">
    <property type="entry name" value="FAD/NAD(P)-binding domain"/>
    <property type="match status" value="1"/>
</dbReference>
<keyword evidence="9" id="KW-0411">Iron-sulfur</keyword>
<feature type="domain" description="NADH:flavin oxidoreductase/NADH oxidase N-terminal" evidence="10">
    <location>
        <begin position="30"/>
        <end position="353"/>
    </location>
</feature>
<keyword evidence="8" id="KW-0408">Iron</keyword>
<evidence type="ECO:0000256" key="6">
    <source>
        <dbReference type="ARBA" id="ARBA00022723"/>
    </source>
</evidence>
<evidence type="ECO:0000259" key="10">
    <source>
        <dbReference type="Pfam" id="PF00724"/>
    </source>
</evidence>
<dbReference type="InterPro" id="IPR051793">
    <property type="entry name" value="NADH:flavin_oxidoreductase"/>
</dbReference>
<dbReference type="GO" id="GO:0010181">
    <property type="term" value="F:FMN binding"/>
    <property type="evidence" value="ECO:0007669"/>
    <property type="project" value="InterPro"/>
</dbReference>
<dbReference type="SUPFAM" id="SSF51395">
    <property type="entry name" value="FMN-linked oxidoreductases"/>
    <property type="match status" value="1"/>
</dbReference>
<evidence type="ECO:0000256" key="9">
    <source>
        <dbReference type="ARBA" id="ARBA00023014"/>
    </source>
</evidence>
<dbReference type="PANTHER" id="PTHR42917">
    <property type="entry name" value="2,4-DIENOYL-COA REDUCTASE"/>
    <property type="match status" value="1"/>
</dbReference>
<dbReference type="EMBL" id="WSZM01000058">
    <property type="protein sequence ID" value="KAF4044848.1"/>
    <property type="molecule type" value="Genomic_DNA"/>
</dbReference>
<dbReference type="FunFam" id="3.50.50.60:FF:000113">
    <property type="entry name" value="NADPH-dependent 2,4-dienoyl-CoA reductase"/>
    <property type="match status" value="1"/>
</dbReference>
<name>A0A833T284_PHYIN</name>
<proteinExistence type="inferred from homology"/>